<feature type="non-terminal residue" evidence="7">
    <location>
        <position position="1"/>
    </location>
</feature>
<dbReference type="EMBL" id="JABFAA010000009">
    <property type="protein sequence ID" value="MBA0692482.1"/>
    <property type="molecule type" value="Genomic_DNA"/>
</dbReference>
<reference evidence="7 8" key="1">
    <citation type="journal article" date="2019" name="Genome Biol. Evol.">
        <title>Insights into the evolution of the New World diploid cottons (Gossypium, subgenus Houzingenia) based on genome sequencing.</title>
        <authorList>
            <person name="Grover C.E."/>
            <person name="Arick M.A. 2nd"/>
            <person name="Thrash A."/>
            <person name="Conover J.L."/>
            <person name="Sanders W.S."/>
            <person name="Peterson D.G."/>
            <person name="Frelichowski J.E."/>
            <person name="Scheffler J.A."/>
            <person name="Scheffler B.E."/>
            <person name="Wendel J.F."/>
        </authorList>
    </citation>
    <scope>NUCLEOTIDE SEQUENCE [LARGE SCALE GENOMIC DNA]</scope>
    <source>
        <strain evidence="7">185</strain>
        <tissue evidence="7">Leaf</tissue>
    </source>
</reference>
<name>A0A7J8XZ64_GOSAI</name>
<sequence length="100" mass="11375">FHLLSCGKLFSIRLALSPSRGILVIGSIGTRQSYLVKYLMTNSYVPFITIFLNKFLHNKLKGFLIDDINIDASDAINRDLDMELELLTMMNTLTIDMMSK</sequence>
<dbReference type="PANTHER" id="PTHR33078:SF100">
    <property type="entry name" value="PROTEIN YCF2"/>
    <property type="match status" value="1"/>
</dbReference>
<evidence type="ECO:0000256" key="4">
    <source>
        <dbReference type="ARBA" id="ARBA00022640"/>
    </source>
</evidence>
<keyword evidence="5" id="KW-0547">Nucleotide-binding</keyword>
<gene>
    <name evidence="7" type="ORF">Goari_010038</name>
</gene>
<comment type="similarity">
    <text evidence="3">Belongs to the Ycf2 family.</text>
</comment>
<dbReference type="AlphaFoldDB" id="A0A7J8XZ64"/>
<evidence type="ECO:0000256" key="3">
    <source>
        <dbReference type="ARBA" id="ARBA00009361"/>
    </source>
</evidence>
<evidence type="ECO:0000256" key="6">
    <source>
        <dbReference type="ARBA" id="ARBA00022840"/>
    </source>
</evidence>
<comment type="function">
    <text evidence="1">Probable ATPase of unknown function. Its presence in a non-photosynthetic plant (Epifagus virginiana) and experiments in tobacco indicate that it has an essential function which is probably not related to photosynthesis.</text>
</comment>
<evidence type="ECO:0000313" key="7">
    <source>
        <dbReference type="EMBL" id="MBA0692482.1"/>
    </source>
</evidence>
<organism evidence="7 8">
    <name type="scientific">Gossypium aridum</name>
    <name type="common">American cotton</name>
    <name type="synonym">Erioxylum aridum</name>
    <dbReference type="NCBI Taxonomy" id="34290"/>
    <lineage>
        <taxon>Eukaryota</taxon>
        <taxon>Viridiplantae</taxon>
        <taxon>Streptophyta</taxon>
        <taxon>Embryophyta</taxon>
        <taxon>Tracheophyta</taxon>
        <taxon>Spermatophyta</taxon>
        <taxon>Magnoliopsida</taxon>
        <taxon>eudicotyledons</taxon>
        <taxon>Gunneridae</taxon>
        <taxon>Pentapetalae</taxon>
        <taxon>rosids</taxon>
        <taxon>malvids</taxon>
        <taxon>Malvales</taxon>
        <taxon>Malvaceae</taxon>
        <taxon>Malvoideae</taxon>
        <taxon>Gossypium</taxon>
    </lineage>
</organism>
<proteinExistence type="inferred from homology"/>
<accession>A0A7J8XZ64</accession>
<dbReference type="GO" id="GO:0005524">
    <property type="term" value="F:ATP binding"/>
    <property type="evidence" value="ECO:0007669"/>
    <property type="project" value="UniProtKB-KW"/>
</dbReference>
<evidence type="ECO:0000256" key="2">
    <source>
        <dbReference type="ARBA" id="ARBA00004474"/>
    </source>
</evidence>
<evidence type="ECO:0008006" key="9">
    <source>
        <dbReference type="Google" id="ProtNLM"/>
    </source>
</evidence>
<keyword evidence="8" id="KW-1185">Reference proteome</keyword>
<protein>
    <recommendedName>
        <fullName evidence="9">ATPase AAA-type core domain-containing protein</fullName>
    </recommendedName>
</protein>
<comment type="caution">
    <text evidence="7">The sequence shown here is derived from an EMBL/GenBank/DDBJ whole genome shotgun (WGS) entry which is preliminary data.</text>
</comment>
<dbReference type="PANTHER" id="PTHR33078">
    <property type="entry name" value="PROTEIN YCF2-RELATED"/>
    <property type="match status" value="1"/>
</dbReference>
<evidence type="ECO:0000256" key="5">
    <source>
        <dbReference type="ARBA" id="ARBA00022741"/>
    </source>
</evidence>
<evidence type="ECO:0000313" key="8">
    <source>
        <dbReference type="Proteomes" id="UP000593577"/>
    </source>
</evidence>
<keyword evidence="4" id="KW-0934">Plastid</keyword>
<dbReference type="Proteomes" id="UP000593577">
    <property type="component" value="Unassembled WGS sequence"/>
</dbReference>
<keyword evidence="6" id="KW-0067">ATP-binding</keyword>
<evidence type="ECO:0000256" key="1">
    <source>
        <dbReference type="ARBA" id="ARBA00002329"/>
    </source>
</evidence>
<feature type="non-terminal residue" evidence="7">
    <location>
        <position position="100"/>
    </location>
</feature>
<dbReference type="GO" id="GO:0009536">
    <property type="term" value="C:plastid"/>
    <property type="evidence" value="ECO:0007669"/>
    <property type="project" value="UniProtKB-SubCell"/>
</dbReference>
<comment type="subcellular location">
    <subcellularLocation>
        <location evidence="2">Plastid</location>
    </subcellularLocation>
</comment>